<proteinExistence type="predicted"/>
<dbReference type="Pfam" id="PF12675">
    <property type="entry name" value="DUF3795"/>
    <property type="match status" value="1"/>
</dbReference>
<dbReference type="InterPro" id="IPR024227">
    <property type="entry name" value="DUF3795"/>
</dbReference>
<dbReference type="Proteomes" id="UP000230093">
    <property type="component" value="Unassembled WGS sequence"/>
</dbReference>
<accession>A0A2H0W9T1</accession>
<dbReference type="AlphaFoldDB" id="A0A2H0W9T1"/>
<reference evidence="2" key="1">
    <citation type="submission" date="2017-09" db="EMBL/GenBank/DDBJ databases">
        <title>Depth-based differentiation of microbial function through sediment-hosted aquifers and enrichment of novel symbionts in the deep terrestrial subsurface.</title>
        <authorList>
            <person name="Probst A.J."/>
            <person name="Ladd B."/>
            <person name="Jarett J.K."/>
            <person name="Geller-Mcgrath D.E."/>
            <person name="Sieber C.M.K."/>
            <person name="Emerson J.B."/>
            <person name="Anantharaman K."/>
            <person name="Thomas B.C."/>
            <person name="Malmstrom R."/>
            <person name="Stieglmeier M."/>
            <person name="Klingl A."/>
            <person name="Woyke T."/>
            <person name="Ryan C.M."/>
            <person name="Banfield J.F."/>
        </authorList>
    </citation>
    <scope>NUCLEOTIDE SEQUENCE [LARGE SCALE GENOMIC DNA]</scope>
</reference>
<comment type="caution">
    <text evidence="1">The sequence shown here is derived from an EMBL/GenBank/DDBJ whole genome shotgun (WGS) entry which is preliminary data.</text>
</comment>
<sequence length="112" mass="13061">MKKITKNKQDIAMCGLDCSSCPAFIATQDNDDKLRKKTAKEWTERYGKGKRERPPVKPEDINCKGCLSAGQIYLYCHQCKIRKCGFKKEIKNCNECKDYKCKQLTELQKHFF</sequence>
<protein>
    <recommendedName>
        <fullName evidence="3">DUF3795 domain-containing protein</fullName>
    </recommendedName>
</protein>
<evidence type="ECO:0000313" key="2">
    <source>
        <dbReference type="Proteomes" id="UP000230093"/>
    </source>
</evidence>
<evidence type="ECO:0008006" key="3">
    <source>
        <dbReference type="Google" id="ProtNLM"/>
    </source>
</evidence>
<organism evidence="1 2">
    <name type="scientific">Candidatus Beckwithbacteria bacterium CG10_big_fil_rev_8_21_14_0_10_34_10</name>
    <dbReference type="NCBI Taxonomy" id="1974495"/>
    <lineage>
        <taxon>Bacteria</taxon>
        <taxon>Candidatus Beckwithiibacteriota</taxon>
    </lineage>
</organism>
<evidence type="ECO:0000313" key="1">
    <source>
        <dbReference type="EMBL" id="PIS09424.1"/>
    </source>
</evidence>
<name>A0A2H0W9T1_9BACT</name>
<dbReference type="EMBL" id="PEZT01000010">
    <property type="protein sequence ID" value="PIS09424.1"/>
    <property type="molecule type" value="Genomic_DNA"/>
</dbReference>
<gene>
    <name evidence="1" type="ORF">COT75_01960</name>
</gene>